<dbReference type="Proteomes" id="UP000614601">
    <property type="component" value="Unassembled WGS sequence"/>
</dbReference>
<feature type="chain" id="PRO_5035594335" evidence="1">
    <location>
        <begin position="19"/>
        <end position="287"/>
    </location>
</feature>
<reference evidence="2" key="1">
    <citation type="submission" date="2020-09" db="EMBL/GenBank/DDBJ databases">
        <authorList>
            <person name="Kikuchi T."/>
        </authorList>
    </citation>
    <scope>NUCLEOTIDE SEQUENCE</scope>
    <source>
        <strain evidence="2">SH1</strain>
    </source>
</reference>
<dbReference type="EMBL" id="CAJFDH010000001">
    <property type="protein sequence ID" value="CAD5205472.1"/>
    <property type="molecule type" value="Genomic_DNA"/>
</dbReference>
<dbReference type="Proteomes" id="UP000783686">
    <property type="component" value="Unassembled WGS sequence"/>
</dbReference>
<dbReference type="OrthoDB" id="10509721at2759"/>
<sequence>MRSFYFIFVWSILVVINGVEIQEGEIEHFLEIFVKETETNIITSAYFSTYNETLGSECLVSAVGKGTKEEWKITPLGDAFQIHSFVKFNPDRITVASSNELEGIHSQQYDLSFHNAFTYRNLIFVDNSKFTWSQKVLSKTPKLYDLCDRNVTAQFDSYFEENSTMCGIGQECFGPDKRCGINRDTGEVEIMDPGDQYMYKAFNFTIPWNCATTFCTFKDTDGNEFVIPEKLRTSKSSPAGKRIGLVPLLTTQSKIIRRKLNWLVDDSFTHKPAMLMSIGFFIVFWVL</sequence>
<evidence type="ECO:0000256" key="1">
    <source>
        <dbReference type="SAM" id="SignalP"/>
    </source>
</evidence>
<dbReference type="AlphaFoldDB" id="A0A811JQ47"/>
<organism evidence="2 3">
    <name type="scientific">Bursaphelenchus okinawaensis</name>
    <dbReference type="NCBI Taxonomy" id="465554"/>
    <lineage>
        <taxon>Eukaryota</taxon>
        <taxon>Metazoa</taxon>
        <taxon>Ecdysozoa</taxon>
        <taxon>Nematoda</taxon>
        <taxon>Chromadorea</taxon>
        <taxon>Rhabditida</taxon>
        <taxon>Tylenchina</taxon>
        <taxon>Tylenchomorpha</taxon>
        <taxon>Aphelenchoidea</taxon>
        <taxon>Aphelenchoididae</taxon>
        <taxon>Bursaphelenchus</taxon>
    </lineage>
</organism>
<gene>
    <name evidence="2" type="ORF">BOKJ2_LOCUS156</name>
</gene>
<proteinExistence type="predicted"/>
<keyword evidence="1" id="KW-0732">Signal</keyword>
<keyword evidence="3" id="KW-1185">Reference proteome</keyword>
<evidence type="ECO:0000313" key="2">
    <source>
        <dbReference type="EMBL" id="CAD5205472.1"/>
    </source>
</evidence>
<protein>
    <submittedName>
        <fullName evidence="2">Uncharacterized protein</fullName>
    </submittedName>
</protein>
<evidence type="ECO:0000313" key="3">
    <source>
        <dbReference type="Proteomes" id="UP000614601"/>
    </source>
</evidence>
<comment type="caution">
    <text evidence="2">The sequence shown here is derived from an EMBL/GenBank/DDBJ whole genome shotgun (WGS) entry which is preliminary data.</text>
</comment>
<dbReference type="EMBL" id="CAJFCW020000001">
    <property type="protein sequence ID" value="CAG9077574.1"/>
    <property type="molecule type" value="Genomic_DNA"/>
</dbReference>
<feature type="signal peptide" evidence="1">
    <location>
        <begin position="1"/>
        <end position="18"/>
    </location>
</feature>
<name>A0A811JQ47_9BILA</name>
<accession>A0A811JQ47</accession>